<dbReference type="SUPFAM" id="SSF53474">
    <property type="entry name" value="alpha/beta-Hydrolases"/>
    <property type="match status" value="1"/>
</dbReference>
<dbReference type="Proteomes" id="UP000064189">
    <property type="component" value="Unassembled WGS sequence"/>
</dbReference>
<dbReference type="Pfam" id="PF00561">
    <property type="entry name" value="Abhydrolase_1"/>
    <property type="match status" value="1"/>
</dbReference>
<reference evidence="2 3" key="1">
    <citation type="submission" date="2015-11" db="EMBL/GenBank/DDBJ databases">
        <title>Genome Sequence of Bacillus simplex strain VanAntwerpen2.</title>
        <authorList>
            <person name="Couger M.B."/>
        </authorList>
    </citation>
    <scope>NUCLEOTIDE SEQUENCE [LARGE SCALE GENOMIC DNA]</scope>
    <source>
        <strain evidence="2 3">VanAntwerpen02</strain>
    </source>
</reference>
<evidence type="ECO:0000313" key="2">
    <source>
        <dbReference type="EMBL" id="KWW21988.1"/>
    </source>
</evidence>
<name>A0A109N1Z7_9BACI</name>
<dbReference type="PANTHER" id="PTHR43433:SF5">
    <property type="entry name" value="AB HYDROLASE-1 DOMAIN-CONTAINING PROTEIN"/>
    <property type="match status" value="1"/>
</dbReference>
<keyword evidence="2" id="KW-0378">Hydrolase</keyword>
<keyword evidence="3" id="KW-1185">Reference proteome</keyword>
<dbReference type="Gene3D" id="3.40.50.1820">
    <property type="entry name" value="alpha/beta hydrolase"/>
    <property type="match status" value="1"/>
</dbReference>
<sequence length="277" mass="30603">MSILQVNGANLYYEKIGQGPVIILIPGANGTGDIYVKTAGLLQEQYTVVTYDRRGYGQSELTTPLPKDAQNPHSTYRLETDANDVAALAKHLTDEPIYILGSSSGAIVAMETLQDYPEIVKKVAFHEPPINSFLPDSSDWAAMNEKIVETFQTEGMAAAMKLFGEALHIAPMDAKMMAKPAVSLENIDNPVVKGMADWFKYEILQYTSRKIDLNKMAEQKEKIILFNGTDSVGSFPQDVVRDLSEKLDLPIHSIAGAHLGYAQKPQEFAQTVKEVFF</sequence>
<proteinExistence type="predicted"/>
<gene>
    <name evidence="2" type="ORF">AS888_05790</name>
</gene>
<dbReference type="AlphaFoldDB" id="A0A109N1Z7"/>
<dbReference type="EMBL" id="LNNH01000010">
    <property type="protein sequence ID" value="KWW21988.1"/>
    <property type="molecule type" value="Genomic_DNA"/>
</dbReference>
<dbReference type="GO" id="GO:0046503">
    <property type="term" value="P:glycerolipid catabolic process"/>
    <property type="evidence" value="ECO:0007669"/>
    <property type="project" value="TreeGrafter"/>
</dbReference>
<evidence type="ECO:0000259" key="1">
    <source>
        <dbReference type="Pfam" id="PF00561"/>
    </source>
</evidence>
<feature type="domain" description="AB hydrolase-1" evidence="1">
    <location>
        <begin position="20"/>
        <end position="153"/>
    </location>
</feature>
<dbReference type="InterPro" id="IPR029058">
    <property type="entry name" value="AB_hydrolase_fold"/>
</dbReference>
<dbReference type="PANTHER" id="PTHR43433">
    <property type="entry name" value="HYDROLASE, ALPHA/BETA FOLD FAMILY PROTEIN"/>
    <property type="match status" value="1"/>
</dbReference>
<dbReference type="InterPro" id="IPR000073">
    <property type="entry name" value="AB_hydrolase_1"/>
</dbReference>
<protein>
    <submittedName>
        <fullName evidence="2">Hydrolase</fullName>
    </submittedName>
</protein>
<dbReference type="InterPro" id="IPR050471">
    <property type="entry name" value="AB_hydrolase"/>
</dbReference>
<dbReference type="RefSeq" id="WP_061140987.1">
    <property type="nucleotide sequence ID" value="NZ_LNNH01000010.1"/>
</dbReference>
<accession>A0A109N1Z7</accession>
<evidence type="ECO:0000313" key="3">
    <source>
        <dbReference type="Proteomes" id="UP000064189"/>
    </source>
</evidence>
<dbReference type="GO" id="GO:0004806">
    <property type="term" value="F:triacylglycerol lipase activity"/>
    <property type="evidence" value="ECO:0007669"/>
    <property type="project" value="TreeGrafter"/>
</dbReference>
<comment type="caution">
    <text evidence="2">The sequence shown here is derived from an EMBL/GenBank/DDBJ whole genome shotgun (WGS) entry which is preliminary data.</text>
</comment>
<organism evidence="2 3">
    <name type="scientific">Peribacillus simplex</name>
    <dbReference type="NCBI Taxonomy" id="1478"/>
    <lineage>
        <taxon>Bacteria</taxon>
        <taxon>Bacillati</taxon>
        <taxon>Bacillota</taxon>
        <taxon>Bacilli</taxon>
        <taxon>Bacillales</taxon>
        <taxon>Bacillaceae</taxon>
        <taxon>Peribacillus</taxon>
    </lineage>
</organism>